<keyword evidence="3 6" id="KW-0732">Signal</keyword>
<protein>
    <recommendedName>
        <fullName evidence="7">Malectin-like domain-containing protein</fullName>
    </recommendedName>
</protein>
<dbReference type="PANTHER" id="PTHR45631:SF202">
    <property type="entry name" value="SENESCENCE-INDUCED RECEPTOR-LIKE SERINE_THREONINE-PROTEIN KINASE"/>
    <property type="match status" value="1"/>
</dbReference>
<evidence type="ECO:0000259" key="7">
    <source>
        <dbReference type="Pfam" id="PF12819"/>
    </source>
</evidence>
<gene>
    <name evidence="8" type="ORF">PIB30_018820</name>
</gene>
<reference evidence="8 9" key="1">
    <citation type="journal article" date="2023" name="Plants (Basel)">
        <title>Bridging the Gap: Combining Genomics and Transcriptomics Approaches to Understand Stylosanthes scabra, an Orphan Legume from the Brazilian Caatinga.</title>
        <authorList>
            <person name="Ferreira-Neto J.R.C."/>
            <person name="da Silva M.D."/>
            <person name="Binneck E."/>
            <person name="de Melo N.F."/>
            <person name="da Silva R.H."/>
            <person name="de Melo A.L.T.M."/>
            <person name="Pandolfi V."/>
            <person name="Bustamante F.O."/>
            <person name="Brasileiro-Vidal A.C."/>
            <person name="Benko-Iseppon A.M."/>
        </authorList>
    </citation>
    <scope>NUCLEOTIDE SEQUENCE [LARGE SCALE GENOMIC DNA]</scope>
    <source>
        <tissue evidence="8">Leaves</tissue>
    </source>
</reference>
<name>A0ABU6S7K5_9FABA</name>
<evidence type="ECO:0000256" key="1">
    <source>
        <dbReference type="ARBA" id="ARBA00004167"/>
    </source>
</evidence>
<feature type="signal peptide" evidence="6">
    <location>
        <begin position="1"/>
        <end position="19"/>
    </location>
</feature>
<dbReference type="Pfam" id="PF12819">
    <property type="entry name" value="Malectin_like"/>
    <property type="match status" value="1"/>
</dbReference>
<sequence length="379" mass="42984">MKSLFLLLGALSFLAPVLCQQDQSGFISIDCGLPENSSYTEKNTGINYISDAIFIDSGVSKTVSPQNIATHEQYFTYLRSFPNGTRNCYRINVTISTAYLIRASFLYGNYDGLNKLPEFEVHVGTNLWDTLKFSDASVSVYKELFHPATRDYIEICLVNIGTGTPFISAIEMRIFTKNNAETKSYLTLSAARCRGLDLGSMNNSTSRYRDDIYDCLWEPYSVNGWRRLNRTHGEPNPTQKTGYLDGIYYAPASVMRTAATPRIATDSLDFYFHLDNSVAQIYAFKFYFAEVQKLAANETRSFNITVNDNYWKGPILPSYNQTTICYILTLDLPLRVNDDYRFSILPTEFSTLPPIINALEIFLVKDFSQPQTDKDQGTL</sequence>
<dbReference type="InterPro" id="IPR024788">
    <property type="entry name" value="Malectin-like_Carb-bd_dom"/>
</dbReference>
<dbReference type="EMBL" id="JASCZI010060472">
    <property type="protein sequence ID" value="MED6132430.1"/>
    <property type="molecule type" value="Genomic_DNA"/>
</dbReference>
<dbReference type="PANTHER" id="PTHR45631">
    <property type="entry name" value="OS07G0107800 PROTEIN-RELATED"/>
    <property type="match status" value="1"/>
</dbReference>
<accession>A0ABU6S7K5</accession>
<evidence type="ECO:0000256" key="5">
    <source>
        <dbReference type="ARBA" id="ARBA00023136"/>
    </source>
</evidence>
<comment type="caution">
    <text evidence="8">The sequence shown here is derived from an EMBL/GenBank/DDBJ whole genome shotgun (WGS) entry which is preliminary data.</text>
</comment>
<organism evidence="8 9">
    <name type="scientific">Stylosanthes scabra</name>
    <dbReference type="NCBI Taxonomy" id="79078"/>
    <lineage>
        <taxon>Eukaryota</taxon>
        <taxon>Viridiplantae</taxon>
        <taxon>Streptophyta</taxon>
        <taxon>Embryophyta</taxon>
        <taxon>Tracheophyta</taxon>
        <taxon>Spermatophyta</taxon>
        <taxon>Magnoliopsida</taxon>
        <taxon>eudicotyledons</taxon>
        <taxon>Gunneridae</taxon>
        <taxon>Pentapetalae</taxon>
        <taxon>rosids</taxon>
        <taxon>fabids</taxon>
        <taxon>Fabales</taxon>
        <taxon>Fabaceae</taxon>
        <taxon>Papilionoideae</taxon>
        <taxon>50 kb inversion clade</taxon>
        <taxon>dalbergioids sensu lato</taxon>
        <taxon>Dalbergieae</taxon>
        <taxon>Pterocarpus clade</taxon>
        <taxon>Stylosanthes</taxon>
    </lineage>
</organism>
<keyword evidence="4" id="KW-1133">Transmembrane helix</keyword>
<keyword evidence="2" id="KW-0812">Transmembrane</keyword>
<keyword evidence="5" id="KW-0472">Membrane</keyword>
<dbReference type="Proteomes" id="UP001341840">
    <property type="component" value="Unassembled WGS sequence"/>
</dbReference>
<proteinExistence type="predicted"/>
<comment type="subcellular location">
    <subcellularLocation>
        <location evidence="1">Membrane</location>
        <topology evidence="1">Single-pass membrane protein</topology>
    </subcellularLocation>
</comment>
<evidence type="ECO:0000256" key="2">
    <source>
        <dbReference type="ARBA" id="ARBA00022692"/>
    </source>
</evidence>
<feature type="domain" description="Malectin-like" evidence="7">
    <location>
        <begin position="29"/>
        <end position="363"/>
    </location>
</feature>
<keyword evidence="9" id="KW-1185">Reference proteome</keyword>
<evidence type="ECO:0000313" key="8">
    <source>
        <dbReference type="EMBL" id="MED6132430.1"/>
    </source>
</evidence>
<evidence type="ECO:0000256" key="3">
    <source>
        <dbReference type="ARBA" id="ARBA00022729"/>
    </source>
</evidence>
<feature type="chain" id="PRO_5045490823" description="Malectin-like domain-containing protein" evidence="6">
    <location>
        <begin position="20"/>
        <end position="379"/>
    </location>
</feature>
<evidence type="ECO:0000313" key="9">
    <source>
        <dbReference type="Proteomes" id="UP001341840"/>
    </source>
</evidence>
<evidence type="ECO:0000256" key="4">
    <source>
        <dbReference type="ARBA" id="ARBA00022989"/>
    </source>
</evidence>
<evidence type="ECO:0000256" key="6">
    <source>
        <dbReference type="SAM" id="SignalP"/>
    </source>
</evidence>